<dbReference type="SUPFAM" id="SSF51069">
    <property type="entry name" value="Carbonic anhydrase"/>
    <property type="match status" value="1"/>
</dbReference>
<dbReference type="EC" id="4.2.1.1" evidence="4"/>
<name>A0A8C8TT11_PERMB</name>
<keyword evidence="10" id="KW-0325">Glycoprotein</keyword>
<reference evidence="17" key="2">
    <citation type="submission" date="2025-08" db="UniProtKB">
        <authorList>
            <consortium name="Ensembl"/>
        </authorList>
    </citation>
    <scope>IDENTIFICATION</scope>
</reference>
<evidence type="ECO:0000256" key="14">
    <source>
        <dbReference type="ARBA" id="ARBA00032196"/>
    </source>
</evidence>
<sequence length="263" mass="30248">TFNLSLKRLSLTGYGEEGLEFPMTNNGHTVQITLPHTMYITDSKGNRYISEQLHFHWGGGPSGVSGSEHTVDGIRRVMEIHFVHFSDKFGSFEEAQSQPEGLAVVAVFVEIEEYNENTYYSAFVSELVNITYPGQTTTLKDTTIQKMLPRDTYNYYTYEGSLTTPPCTENVKWFVFQDSVKLSKTQVERIENAIKNAHNETLHDGYRKTQPLNHRVVEVNFPFADKLGPSYLYLKKIDQKLDNLLHYAGPKKIKKRKHSNRNW</sequence>
<comment type="cofactor">
    <cofactor evidence="1">
        <name>Zn(2+)</name>
        <dbReference type="ChEBI" id="CHEBI:29105"/>
    </cofactor>
</comment>
<keyword evidence="8" id="KW-0862">Zinc</keyword>
<keyword evidence="7" id="KW-0479">Metal-binding</keyword>
<comment type="subcellular location">
    <subcellularLocation>
        <location evidence="2">Secreted</location>
    </subcellularLocation>
</comment>
<evidence type="ECO:0000256" key="10">
    <source>
        <dbReference type="ARBA" id="ARBA00023180"/>
    </source>
</evidence>
<dbReference type="InterPro" id="IPR036398">
    <property type="entry name" value="CA_dom_sf"/>
</dbReference>
<dbReference type="InterPro" id="IPR001148">
    <property type="entry name" value="CA_dom"/>
</dbReference>
<keyword evidence="6" id="KW-0964">Secreted</keyword>
<comment type="catalytic activity">
    <reaction evidence="15">
        <text>hydrogencarbonate + H(+) = CO2 + H2O</text>
        <dbReference type="Rhea" id="RHEA:10748"/>
        <dbReference type="ChEBI" id="CHEBI:15377"/>
        <dbReference type="ChEBI" id="CHEBI:15378"/>
        <dbReference type="ChEBI" id="CHEBI:16526"/>
        <dbReference type="ChEBI" id="CHEBI:17544"/>
        <dbReference type="EC" id="4.2.1.1"/>
    </reaction>
</comment>
<protein>
    <recommendedName>
        <fullName evidence="5">Carbonic anhydrase 6</fullName>
        <ecNumber evidence="4">4.2.1.1</ecNumber>
    </recommendedName>
    <alternativeName>
        <fullName evidence="13">Carbonate dehydratase VI</fullName>
    </alternativeName>
    <alternativeName>
        <fullName evidence="14">Carbonic anhydrase VI</fullName>
    </alternativeName>
</protein>
<evidence type="ECO:0000256" key="7">
    <source>
        <dbReference type="ARBA" id="ARBA00022723"/>
    </source>
</evidence>
<keyword evidence="18" id="KW-1185">Reference proteome</keyword>
<dbReference type="PANTHER" id="PTHR18952:SF110">
    <property type="entry name" value="CARBONIC ANHYDRASE 6"/>
    <property type="match status" value="1"/>
</dbReference>
<evidence type="ECO:0000256" key="8">
    <source>
        <dbReference type="ARBA" id="ARBA00022833"/>
    </source>
</evidence>
<dbReference type="InterPro" id="IPR023561">
    <property type="entry name" value="Carbonic_anhydrase_a-class"/>
</dbReference>
<evidence type="ECO:0000313" key="18">
    <source>
        <dbReference type="Proteomes" id="UP000694547"/>
    </source>
</evidence>
<evidence type="ECO:0000256" key="12">
    <source>
        <dbReference type="ARBA" id="ARBA00025355"/>
    </source>
</evidence>
<keyword evidence="11" id="KW-0456">Lyase</keyword>
<evidence type="ECO:0000256" key="15">
    <source>
        <dbReference type="ARBA" id="ARBA00048348"/>
    </source>
</evidence>
<dbReference type="PROSITE" id="PS51144">
    <property type="entry name" value="ALPHA_CA_2"/>
    <property type="match status" value="1"/>
</dbReference>
<evidence type="ECO:0000256" key="13">
    <source>
        <dbReference type="ARBA" id="ARBA00031549"/>
    </source>
</evidence>
<dbReference type="AlphaFoldDB" id="A0A8C8TT11"/>
<comment type="similarity">
    <text evidence="3">Belongs to the alpha-carbonic anhydrase family.</text>
</comment>
<evidence type="ECO:0000256" key="11">
    <source>
        <dbReference type="ARBA" id="ARBA00023239"/>
    </source>
</evidence>
<evidence type="ECO:0000313" key="17">
    <source>
        <dbReference type="Ensembl" id="ENSPEMP00000018572.2"/>
    </source>
</evidence>
<dbReference type="Pfam" id="PF00194">
    <property type="entry name" value="Carb_anhydrase"/>
    <property type="match status" value="1"/>
</dbReference>
<dbReference type="SMART" id="SM01057">
    <property type="entry name" value="Carb_anhydrase"/>
    <property type="match status" value="1"/>
</dbReference>
<dbReference type="GeneTree" id="ENSGT00940000160409"/>
<dbReference type="Ensembl" id="ENSPEMT00000022901.2">
    <property type="protein sequence ID" value="ENSPEMP00000018572.2"/>
    <property type="gene ID" value="ENSPEMG00000017119.2"/>
</dbReference>
<evidence type="ECO:0000256" key="6">
    <source>
        <dbReference type="ARBA" id="ARBA00022525"/>
    </source>
</evidence>
<accession>A0A8C8TT11</accession>
<evidence type="ECO:0000256" key="4">
    <source>
        <dbReference type="ARBA" id="ARBA00012925"/>
    </source>
</evidence>
<organism evidence="17 18">
    <name type="scientific">Peromyscus maniculatus bairdii</name>
    <name type="common">Prairie deer mouse</name>
    <dbReference type="NCBI Taxonomy" id="230844"/>
    <lineage>
        <taxon>Eukaryota</taxon>
        <taxon>Metazoa</taxon>
        <taxon>Chordata</taxon>
        <taxon>Craniata</taxon>
        <taxon>Vertebrata</taxon>
        <taxon>Euteleostomi</taxon>
        <taxon>Mammalia</taxon>
        <taxon>Eutheria</taxon>
        <taxon>Euarchontoglires</taxon>
        <taxon>Glires</taxon>
        <taxon>Rodentia</taxon>
        <taxon>Myomorpha</taxon>
        <taxon>Muroidea</taxon>
        <taxon>Cricetidae</taxon>
        <taxon>Neotominae</taxon>
        <taxon>Peromyscus</taxon>
    </lineage>
</organism>
<dbReference type="FunFam" id="3.10.200.10:FF:000003">
    <property type="entry name" value="Carbonic anhydrase 12"/>
    <property type="match status" value="1"/>
</dbReference>
<dbReference type="Gene3D" id="3.10.200.10">
    <property type="entry name" value="Alpha carbonic anhydrase"/>
    <property type="match status" value="1"/>
</dbReference>
<evidence type="ECO:0000256" key="3">
    <source>
        <dbReference type="ARBA" id="ARBA00010718"/>
    </source>
</evidence>
<evidence type="ECO:0000256" key="2">
    <source>
        <dbReference type="ARBA" id="ARBA00004613"/>
    </source>
</evidence>
<proteinExistence type="inferred from homology"/>
<reference evidence="17" key="3">
    <citation type="submission" date="2025-09" db="UniProtKB">
        <authorList>
            <consortium name="Ensembl"/>
        </authorList>
    </citation>
    <scope>IDENTIFICATION</scope>
</reference>
<dbReference type="Proteomes" id="UP000694547">
    <property type="component" value="Chromosome 2"/>
</dbReference>
<evidence type="ECO:0000256" key="5">
    <source>
        <dbReference type="ARBA" id="ARBA00014200"/>
    </source>
</evidence>
<dbReference type="GO" id="GO:0008270">
    <property type="term" value="F:zinc ion binding"/>
    <property type="evidence" value="ECO:0007669"/>
    <property type="project" value="InterPro"/>
</dbReference>
<dbReference type="GO" id="GO:0005615">
    <property type="term" value="C:extracellular space"/>
    <property type="evidence" value="ECO:0007669"/>
    <property type="project" value="TreeGrafter"/>
</dbReference>
<dbReference type="GO" id="GO:0004089">
    <property type="term" value="F:carbonate dehydratase activity"/>
    <property type="evidence" value="ECO:0007669"/>
    <property type="project" value="UniProtKB-EC"/>
</dbReference>
<evidence type="ECO:0000256" key="1">
    <source>
        <dbReference type="ARBA" id="ARBA00001947"/>
    </source>
</evidence>
<keyword evidence="9" id="KW-1015">Disulfide bond</keyword>
<comment type="function">
    <text evidence="12">Reversible hydration of carbon dioxide. Its role in saliva is unknown.</text>
</comment>
<evidence type="ECO:0000256" key="9">
    <source>
        <dbReference type="ARBA" id="ARBA00023157"/>
    </source>
</evidence>
<feature type="domain" description="Alpha-carbonic anhydrase" evidence="16">
    <location>
        <begin position="1"/>
        <end position="221"/>
    </location>
</feature>
<dbReference type="PANTHER" id="PTHR18952">
    <property type="entry name" value="CARBONIC ANHYDRASE"/>
    <property type="match status" value="1"/>
</dbReference>
<evidence type="ECO:0000259" key="16">
    <source>
        <dbReference type="PROSITE" id="PS51144"/>
    </source>
</evidence>
<reference evidence="17 18" key="1">
    <citation type="submission" date="2018-10" db="EMBL/GenBank/DDBJ databases">
        <title>Improved assembly of the deer mouse Peromyscus maniculatus genome.</title>
        <authorList>
            <person name="Lassance J.-M."/>
            <person name="Hoekstra H.E."/>
        </authorList>
    </citation>
    <scope>NUCLEOTIDE SEQUENCE [LARGE SCALE GENOMIC DNA]</scope>
</reference>